<dbReference type="GO" id="GO:0005524">
    <property type="term" value="F:ATP binding"/>
    <property type="evidence" value="ECO:0007669"/>
    <property type="project" value="UniProtKB-KW"/>
</dbReference>
<dbReference type="SUPFAM" id="SSF52402">
    <property type="entry name" value="Adenine nucleotide alpha hydrolases-like"/>
    <property type="match status" value="1"/>
</dbReference>
<dbReference type="Pfam" id="PF00582">
    <property type="entry name" value="Usp"/>
    <property type="match status" value="1"/>
</dbReference>
<evidence type="ECO:0000259" key="4">
    <source>
        <dbReference type="Pfam" id="PF00582"/>
    </source>
</evidence>
<comment type="similarity">
    <text evidence="1">Belongs to the universal stress protein A family.</text>
</comment>
<evidence type="ECO:0000256" key="1">
    <source>
        <dbReference type="ARBA" id="ARBA00008791"/>
    </source>
</evidence>
<dbReference type="InterPro" id="IPR006016">
    <property type="entry name" value="UspA"/>
</dbReference>
<evidence type="ECO:0000256" key="2">
    <source>
        <dbReference type="ARBA" id="ARBA00022741"/>
    </source>
</evidence>
<proteinExistence type="inferred from homology"/>
<protein>
    <recommendedName>
        <fullName evidence="4">UspA domain-containing protein</fullName>
    </recommendedName>
</protein>
<dbReference type="PANTHER" id="PTHR46268">
    <property type="entry name" value="STRESS RESPONSE PROTEIN NHAX"/>
    <property type="match status" value="1"/>
</dbReference>
<evidence type="ECO:0000256" key="3">
    <source>
        <dbReference type="ARBA" id="ARBA00022840"/>
    </source>
</evidence>
<evidence type="ECO:0000313" key="5">
    <source>
        <dbReference type="EMBL" id="GAI09221.1"/>
    </source>
</evidence>
<feature type="domain" description="UspA" evidence="4">
    <location>
        <begin position="1"/>
        <end position="143"/>
    </location>
</feature>
<keyword evidence="2" id="KW-0547">Nucleotide-binding</keyword>
<dbReference type="AlphaFoldDB" id="X1LTS4"/>
<dbReference type="InterPro" id="IPR014729">
    <property type="entry name" value="Rossmann-like_a/b/a_fold"/>
</dbReference>
<name>X1LTS4_9ZZZZ</name>
<organism evidence="5">
    <name type="scientific">marine sediment metagenome</name>
    <dbReference type="NCBI Taxonomy" id="412755"/>
    <lineage>
        <taxon>unclassified sequences</taxon>
        <taxon>metagenomes</taxon>
        <taxon>ecological metagenomes</taxon>
    </lineage>
</organism>
<sequence>MYKKILAPLDGSELAERALEHIKIVTEGCRAPKVVLLQVIPWPAHPAHTLSDELIRSESEKAEAGAKDYLVKVADSLKGDGIAVETDIVHGGPAEEILDYATQNKVDLIVMSTHGRSGVSRWVFGSVAERVLRHSATPVLVIPSFGSRR</sequence>
<gene>
    <name evidence="5" type="ORF">S06H3_08509</name>
</gene>
<dbReference type="InterPro" id="IPR006015">
    <property type="entry name" value="Universal_stress_UspA"/>
</dbReference>
<dbReference type="PANTHER" id="PTHR46268:SF27">
    <property type="entry name" value="UNIVERSAL STRESS PROTEIN RV2623"/>
    <property type="match status" value="1"/>
</dbReference>
<keyword evidence="3" id="KW-0067">ATP-binding</keyword>
<dbReference type="EMBL" id="BARV01003601">
    <property type="protein sequence ID" value="GAI09221.1"/>
    <property type="molecule type" value="Genomic_DNA"/>
</dbReference>
<comment type="caution">
    <text evidence="5">The sequence shown here is derived from an EMBL/GenBank/DDBJ whole genome shotgun (WGS) entry which is preliminary data.</text>
</comment>
<dbReference type="CDD" id="cd00293">
    <property type="entry name" value="USP-like"/>
    <property type="match status" value="1"/>
</dbReference>
<dbReference type="Gene3D" id="3.40.50.620">
    <property type="entry name" value="HUPs"/>
    <property type="match status" value="1"/>
</dbReference>
<reference evidence="5" key="1">
    <citation type="journal article" date="2014" name="Front. Microbiol.">
        <title>High frequency of phylogenetically diverse reductive dehalogenase-homologous genes in deep subseafloor sedimentary metagenomes.</title>
        <authorList>
            <person name="Kawai M."/>
            <person name="Futagami T."/>
            <person name="Toyoda A."/>
            <person name="Takaki Y."/>
            <person name="Nishi S."/>
            <person name="Hori S."/>
            <person name="Arai W."/>
            <person name="Tsubouchi T."/>
            <person name="Morono Y."/>
            <person name="Uchiyama I."/>
            <person name="Ito T."/>
            <person name="Fujiyama A."/>
            <person name="Inagaki F."/>
            <person name="Takami H."/>
        </authorList>
    </citation>
    <scope>NUCLEOTIDE SEQUENCE</scope>
    <source>
        <strain evidence="5">Expedition CK06-06</strain>
    </source>
</reference>
<dbReference type="PRINTS" id="PR01438">
    <property type="entry name" value="UNVRSLSTRESS"/>
</dbReference>
<accession>X1LTS4</accession>